<dbReference type="EMBL" id="JARIHO010000164">
    <property type="protein sequence ID" value="KAJ7300511.1"/>
    <property type="molecule type" value="Genomic_DNA"/>
</dbReference>
<protein>
    <submittedName>
        <fullName evidence="1">Uncharacterized protein</fullName>
    </submittedName>
</protein>
<accession>A0AAD6YWC4</accession>
<gene>
    <name evidence="1" type="ORF">DFH08DRAFT_828401</name>
</gene>
<comment type="caution">
    <text evidence="1">The sequence shown here is derived from an EMBL/GenBank/DDBJ whole genome shotgun (WGS) entry which is preliminary data.</text>
</comment>
<sequence length="110" mass="12096">MAITFKANTGTINPQPIWMAINLAPRCQKSSGGSHPAARESAAWRCAGGKRTAYNKICWSKGKELIAHLGRREGVARRKESKLEDRNLSLCTGDGLSGRRVFKEDGRIVK</sequence>
<evidence type="ECO:0000313" key="2">
    <source>
        <dbReference type="Proteomes" id="UP001218218"/>
    </source>
</evidence>
<keyword evidence="2" id="KW-1185">Reference proteome</keyword>
<dbReference type="Proteomes" id="UP001218218">
    <property type="component" value="Unassembled WGS sequence"/>
</dbReference>
<organism evidence="1 2">
    <name type="scientific">Mycena albidolilacea</name>
    <dbReference type="NCBI Taxonomy" id="1033008"/>
    <lineage>
        <taxon>Eukaryota</taxon>
        <taxon>Fungi</taxon>
        <taxon>Dikarya</taxon>
        <taxon>Basidiomycota</taxon>
        <taxon>Agaricomycotina</taxon>
        <taxon>Agaricomycetes</taxon>
        <taxon>Agaricomycetidae</taxon>
        <taxon>Agaricales</taxon>
        <taxon>Marasmiineae</taxon>
        <taxon>Mycenaceae</taxon>
        <taxon>Mycena</taxon>
    </lineage>
</organism>
<evidence type="ECO:0000313" key="1">
    <source>
        <dbReference type="EMBL" id="KAJ7300511.1"/>
    </source>
</evidence>
<reference evidence="1" key="1">
    <citation type="submission" date="2023-03" db="EMBL/GenBank/DDBJ databases">
        <title>Massive genome expansion in bonnet fungi (Mycena s.s.) driven by repeated elements and novel gene families across ecological guilds.</title>
        <authorList>
            <consortium name="Lawrence Berkeley National Laboratory"/>
            <person name="Harder C.B."/>
            <person name="Miyauchi S."/>
            <person name="Viragh M."/>
            <person name="Kuo A."/>
            <person name="Thoen E."/>
            <person name="Andreopoulos B."/>
            <person name="Lu D."/>
            <person name="Skrede I."/>
            <person name="Drula E."/>
            <person name="Henrissat B."/>
            <person name="Morin E."/>
            <person name="Kohler A."/>
            <person name="Barry K."/>
            <person name="LaButti K."/>
            <person name="Morin E."/>
            <person name="Salamov A."/>
            <person name="Lipzen A."/>
            <person name="Mereny Z."/>
            <person name="Hegedus B."/>
            <person name="Baldrian P."/>
            <person name="Stursova M."/>
            <person name="Weitz H."/>
            <person name="Taylor A."/>
            <person name="Grigoriev I.V."/>
            <person name="Nagy L.G."/>
            <person name="Martin F."/>
            <person name="Kauserud H."/>
        </authorList>
    </citation>
    <scope>NUCLEOTIDE SEQUENCE</scope>
    <source>
        <strain evidence="1">CBHHK002</strain>
    </source>
</reference>
<name>A0AAD6YWC4_9AGAR</name>
<dbReference type="AlphaFoldDB" id="A0AAD6YWC4"/>
<proteinExistence type="predicted"/>